<evidence type="ECO:0000313" key="1">
    <source>
        <dbReference type="EMBL" id="TDO29494.1"/>
    </source>
</evidence>
<dbReference type="Proteomes" id="UP000295388">
    <property type="component" value="Unassembled WGS sequence"/>
</dbReference>
<reference evidence="1 2" key="1">
    <citation type="submission" date="2019-03" db="EMBL/GenBank/DDBJ databases">
        <title>Genomic Encyclopedia of Type Strains, Phase III (KMG-III): the genomes of soil and plant-associated and newly described type strains.</title>
        <authorList>
            <person name="Whitman W."/>
        </authorList>
    </citation>
    <scope>NUCLEOTIDE SEQUENCE [LARGE SCALE GENOMIC DNA]</scope>
    <source>
        <strain evidence="1 2">VKM Ac-2527</strain>
    </source>
</reference>
<dbReference type="RefSeq" id="WP_133805935.1">
    <property type="nucleotide sequence ID" value="NZ_SNWQ01000048.1"/>
</dbReference>
<proteinExistence type="predicted"/>
<dbReference type="EMBL" id="SNWQ01000048">
    <property type="protein sequence ID" value="TDO29494.1"/>
    <property type="molecule type" value="Genomic_DNA"/>
</dbReference>
<sequence>MKIATPALDQLTARVTSQVAEGISAQIFPGFLGSDEKPLIPPITRQRIKDGNITTELVHQLHSAGRIRGHDYIAAREHSMQRTARELGMSELVVEAVFKVLSGFKSAIDEVMSDTLRRSEDADVGAVLIELFHIDYDDFDPDLPGNELDYNADDLLPEDCETPHNYLSDLILDAVTARIIKRNGRELVLAWLQAQNGADT</sequence>
<organism evidence="1 2">
    <name type="scientific">Kribbella caucasensis</name>
    <dbReference type="NCBI Taxonomy" id="2512215"/>
    <lineage>
        <taxon>Bacteria</taxon>
        <taxon>Bacillati</taxon>
        <taxon>Actinomycetota</taxon>
        <taxon>Actinomycetes</taxon>
        <taxon>Propionibacteriales</taxon>
        <taxon>Kribbellaceae</taxon>
        <taxon>Kribbella</taxon>
    </lineage>
</organism>
<accession>A0A4R6J2J3</accession>
<protein>
    <submittedName>
        <fullName evidence="1">Uncharacterized protein</fullName>
    </submittedName>
</protein>
<dbReference type="AlphaFoldDB" id="A0A4R6J2J3"/>
<keyword evidence="2" id="KW-1185">Reference proteome</keyword>
<evidence type="ECO:0000313" key="2">
    <source>
        <dbReference type="Proteomes" id="UP000295388"/>
    </source>
</evidence>
<gene>
    <name evidence="1" type="ORF">EV643_14815</name>
</gene>
<comment type="caution">
    <text evidence="1">The sequence shown here is derived from an EMBL/GenBank/DDBJ whole genome shotgun (WGS) entry which is preliminary data.</text>
</comment>
<name>A0A4R6J2J3_9ACTN</name>